<comment type="caution">
    <text evidence="1">The sequence shown here is derived from an EMBL/GenBank/DDBJ whole genome shotgun (WGS) entry which is preliminary data.</text>
</comment>
<dbReference type="AlphaFoldDB" id="G9Y977"/>
<dbReference type="EMBL" id="AGCI01000072">
    <property type="protein sequence ID" value="EHM40995.1"/>
    <property type="molecule type" value="Genomic_DNA"/>
</dbReference>
<name>G9Y977_HAFAL</name>
<protein>
    <submittedName>
        <fullName evidence="1">Uncharacterized protein</fullName>
    </submittedName>
</protein>
<organism evidence="1 2">
    <name type="scientific">Hafnia alvei ATCC 51873</name>
    <dbReference type="NCBI Taxonomy" id="1002364"/>
    <lineage>
        <taxon>Bacteria</taxon>
        <taxon>Pseudomonadati</taxon>
        <taxon>Pseudomonadota</taxon>
        <taxon>Gammaproteobacteria</taxon>
        <taxon>Enterobacterales</taxon>
        <taxon>Hafniaceae</taxon>
        <taxon>Hafnia</taxon>
    </lineage>
</organism>
<dbReference type="HOGENOM" id="CLU_3252334_0_0_6"/>
<reference evidence="1 2" key="1">
    <citation type="submission" date="2011-08" db="EMBL/GenBank/DDBJ databases">
        <authorList>
            <person name="Weinstock G."/>
            <person name="Sodergren E."/>
            <person name="Clifton S."/>
            <person name="Fulton L."/>
            <person name="Fulton B."/>
            <person name="Courtney L."/>
            <person name="Fronick C."/>
            <person name="Harrison M."/>
            <person name="Strong C."/>
            <person name="Farmer C."/>
            <person name="Delahaunty K."/>
            <person name="Markovic C."/>
            <person name="Hall O."/>
            <person name="Minx P."/>
            <person name="Tomlinson C."/>
            <person name="Mitreva M."/>
            <person name="Hou S."/>
            <person name="Chen J."/>
            <person name="Wollam A."/>
            <person name="Pepin K.H."/>
            <person name="Johnson M."/>
            <person name="Bhonagiri V."/>
            <person name="Zhang X."/>
            <person name="Suruliraj S."/>
            <person name="Warren W."/>
            <person name="Chinwalla A."/>
            <person name="Mardis E.R."/>
            <person name="Wilson R.K."/>
        </authorList>
    </citation>
    <scope>NUCLEOTIDE SEQUENCE [LARGE SCALE GENOMIC DNA]</scope>
    <source>
        <strain evidence="1 2">ATCC 51873</strain>
    </source>
</reference>
<evidence type="ECO:0000313" key="2">
    <source>
        <dbReference type="Proteomes" id="UP000005959"/>
    </source>
</evidence>
<accession>G9Y977</accession>
<gene>
    <name evidence="1" type="ORF">HMPREF0454_03228</name>
</gene>
<proteinExistence type="predicted"/>
<sequence>MLRRGKSTIKVGYALAVGGFAHRSIMHIQCNILPPVVSAATV</sequence>
<evidence type="ECO:0000313" key="1">
    <source>
        <dbReference type="EMBL" id="EHM40995.1"/>
    </source>
</evidence>
<dbReference type="Proteomes" id="UP000005959">
    <property type="component" value="Unassembled WGS sequence"/>
</dbReference>